<comment type="subcellular location">
    <subcellularLocation>
        <location evidence="1">Endoplasmic reticulum membrane</location>
        <topology evidence="1">Multi-pass membrane protein</topology>
    </subcellularLocation>
</comment>
<dbReference type="AlphaFoldDB" id="A0A0N4YIK5"/>
<accession>A0A0N4YIK5</accession>
<evidence type="ECO:0000256" key="8">
    <source>
        <dbReference type="SAM" id="MobiDB-lite"/>
    </source>
</evidence>
<keyword evidence="5" id="KW-0256">Endoplasmic reticulum</keyword>
<evidence type="ECO:0000313" key="12">
    <source>
        <dbReference type="WBParaSite" id="NBR_0001675001-mRNA-1"/>
    </source>
</evidence>
<keyword evidence="4 7" id="KW-0863">Zinc-finger</keyword>
<dbReference type="SMART" id="SM00184">
    <property type="entry name" value="RING"/>
    <property type="match status" value="1"/>
</dbReference>
<evidence type="ECO:0000313" key="11">
    <source>
        <dbReference type="Proteomes" id="UP000271162"/>
    </source>
</evidence>
<dbReference type="UniPathway" id="UPA00143"/>
<reference evidence="12" key="1">
    <citation type="submission" date="2017-02" db="UniProtKB">
        <authorList>
            <consortium name="WormBaseParasite"/>
        </authorList>
    </citation>
    <scope>IDENTIFICATION</scope>
</reference>
<dbReference type="EMBL" id="UYSL01022377">
    <property type="protein sequence ID" value="VDL80346.1"/>
    <property type="molecule type" value="Genomic_DNA"/>
</dbReference>
<protein>
    <submittedName>
        <fullName evidence="12">RING-type E3 ubiquitin transferase</fullName>
    </submittedName>
</protein>
<sequence length="266" mass="29279">MDATCIICRDEMTPESTPKRLPCGHVFHTHCLRSWFQRQQTCPTCRTDILAAAGQRVAANGPQPAAPVNNVNVPGQNGVINARLPPNLFPFMAHQFAVPQPRPPAQDNTAPPAAAEGEARAPDTGAFAFQRGAPPVGFPQGMFPFPYPMPQDMPHLPTFPFLAPIPPFPMEMPRPPPQLDQLSEEDLRAMEGQSRAALERRVKMLQDISTLLDAAIAQMQQYTAVFGTLTDQKLMTNSQSGILVQRDVRKRRVGRECSLSCVSLNF</sequence>
<dbReference type="PANTHER" id="PTHR22763:SF184">
    <property type="entry name" value="E3 UBIQUITIN-PROTEIN LIGASE SYNOVIOLIN"/>
    <property type="match status" value="1"/>
</dbReference>
<evidence type="ECO:0000256" key="2">
    <source>
        <dbReference type="ARBA" id="ARBA00010089"/>
    </source>
</evidence>
<dbReference type="PROSITE" id="PS50089">
    <property type="entry name" value="ZF_RING_2"/>
    <property type="match status" value="1"/>
</dbReference>
<dbReference type="CDD" id="cd16479">
    <property type="entry name" value="RING-H2_synoviolin"/>
    <property type="match status" value="1"/>
</dbReference>
<dbReference type="SUPFAM" id="SSF57850">
    <property type="entry name" value="RING/U-box"/>
    <property type="match status" value="1"/>
</dbReference>
<feature type="region of interest" description="Disordered" evidence="8">
    <location>
        <begin position="100"/>
        <end position="120"/>
    </location>
</feature>
<dbReference type="STRING" id="27835.A0A0N4YIK5"/>
<dbReference type="InterPro" id="IPR050731">
    <property type="entry name" value="HRD1_E3_ubiq-ligases"/>
</dbReference>
<keyword evidence="11" id="KW-1185">Reference proteome</keyword>
<dbReference type="GO" id="GO:0036503">
    <property type="term" value="P:ERAD pathway"/>
    <property type="evidence" value="ECO:0007669"/>
    <property type="project" value="TreeGrafter"/>
</dbReference>
<evidence type="ECO:0000256" key="1">
    <source>
        <dbReference type="ARBA" id="ARBA00004477"/>
    </source>
</evidence>
<feature type="domain" description="RING-type" evidence="9">
    <location>
        <begin position="5"/>
        <end position="46"/>
    </location>
</feature>
<dbReference type="GO" id="GO:0005789">
    <property type="term" value="C:endoplasmic reticulum membrane"/>
    <property type="evidence" value="ECO:0007669"/>
    <property type="project" value="UniProtKB-SubCell"/>
</dbReference>
<evidence type="ECO:0000256" key="7">
    <source>
        <dbReference type="PROSITE-ProRule" id="PRU00175"/>
    </source>
</evidence>
<dbReference type="InterPro" id="IPR058051">
    <property type="entry name" value="Znf_RING_synoviolin"/>
</dbReference>
<evidence type="ECO:0000256" key="6">
    <source>
        <dbReference type="ARBA" id="ARBA00022833"/>
    </source>
</evidence>
<proteinExistence type="inferred from homology"/>
<dbReference type="GO" id="GO:0008270">
    <property type="term" value="F:zinc ion binding"/>
    <property type="evidence" value="ECO:0007669"/>
    <property type="project" value="UniProtKB-KW"/>
</dbReference>
<comment type="similarity">
    <text evidence="2">Belongs to the HRD1 family.</text>
</comment>
<dbReference type="PANTHER" id="PTHR22763">
    <property type="entry name" value="RING ZINC FINGER PROTEIN"/>
    <property type="match status" value="1"/>
</dbReference>
<dbReference type="GO" id="GO:0016567">
    <property type="term" value="P:protein ubiquitination"/>
    <property type="evidence" value="ECO:0007669"/>
    <property type="project" value="UniProtKB-UniPathway"/>
</dbReference>
<evidence type="ECO:0000256" key="5">
    <source>
        <dbReference type="ARBA" id="ARBA00022824"/>
    </source>
</evidence>
<evidence type="ECO:0000259" key="9">
    <source>
        <dbReference type="PROSITE" id="PS50089"/>
    </source>
</evidence>
<dbReference type="Gene3D" id="3.30.40.10">
    <property type="entry name" value="Zinc/RING finger domain, C3HC4 (zinc finger)"/>
    <property type="match status" value="1"/>
</dbReference>
<organism evidence="12">
    <name type="scientific">Nippostrongylus brasiliensis</name>
    <name type="common">Rat hookworm</name>
    <dbReference type="NCBI Taxonomy" id="27835"/>
    <lineage>
        <taxon>Eukaryota</taxon>
        <taxon>Metazoa</taxon>
        <taxon>Ecdysozoa</taxon>
        <taxon>Nematoda</taxon>
        <taxon>Chromadorea</taxon>
        <taxon>Rhabditida</taxon>
        <taxon>Rhabditina</taxon>
        <taxon>Rhabditomorpha</taxon>
        <taxon>Strongyloidea</taxon>
        <taxon>Heligmosomidae</taxon>
        <taxon>Nippostrongylus</taxon>
    </lineage>
</organism>
<dbReference type="WBParaSite" id="NBR_0001675001-mRNA-1">
    <property type="protein sequence ID" value="NBR_0001675001-mRNA-1"/>
    <property type="gene ID" value="NBR_0001675001"/>
</dbReference>
<evidence type="ECO:0000256" key="4">
    <source>
        <dbReference type="ARBA" id="ARBA00022771"/>
    </source>
</evidence>
<evidence type="ECO:0000256" key="3">
    <source>
        <dbReference type="ARBA" id="ARBA00022723"/>
    </source>
</evidence>
<keyword evidence="6" id="KW-0862">Zinc</keyword>
<name>A0A0N4YIK5_NIPBR</name>
<dbReference type="GO" id="GO:0061630">
    <property type="term" value="F:ubiquitin protein ligase activity"/>
    <property type="evidence" value="ECO:0007669"/>
    <property type="project" value="UniProtKB-EC"/>
</dbReference>
<gene>
    <name evidence="10" type="ORF">NBR_LOCUS16751</name>
</gene>
<evidence type="ECO:0000313" key="10">
    <source>
        <dbReference type="EMBL" id="VDL80346.1"/>
    </source>
</evidence>
<dbReference type="Pfam" id="PF13639">
    <property type="entry name" value="zf-RING_2"/>
    <property type="match status" value="1"/>
</dbReference>
<dbReference type="GO" id="GO:0043161">
    <property type="term" value="P:proteasome-mediated ubiquitin-dependent protein catabolic process"/>
    <property type="evidence" value="ECO:0007669"/>
    <property type="project" value="TreeGrafter"/>
</dbReference>
<dbReference type="InterPro" id="IPR013083">
    <property type="entry name" value="Znf_RING/FYVE/PHD"/>
</dbReference>
<keyword evidence="3" id="KW-0479">Metal-binding</keyword>
<reference evidence="10 11" key="2">
    <citation type="submission" date="2018-11" db="EMBL/GenBank/DDBJ databases">
        <authorList>
            <consortium name="Pathogen Informatics"/>
        </authorList>
    </citation>
    <scope>NUCLEOTIDE SEQUENCE [LARGE SCALE GENOMIC DNA]</scope>
</reference>
<dbReference type="InterPro" id="IPR001841">
    <property type="entry name" value="Znf_RING"/>
</dbReference>
<dbReference type="Proteomes" id="UP000271162">
    <property type="component" value="Unassembled WGS sequence"/>
</dbReference>